<reference evidence="2 3" key="1">
    <citation type="journal article" date="2019" name="Sci. Rep.">
        <title>Orb-weaving spider Araneus ventricosus genome elucidates the spidroin gene catalogue.</title>
        <authorList>
            <person name="Kono N."/>
            <person name="Nakamura H."/>
            <person name="Ohtoshi R."/>
            <person name="Moran D.A.P."/>
            <person name="Shinohara A."/>
            <person name="Yoshida Y."/>
            <person name="Fujiwara M."/>
            <person name="Mori M."/>
            <person name="Tomita M."/>
            <person name="Arakawa K."/>
        </authorList>
    </citation>
    <scope>NUCLEOTIDE SEQUENCE [LARGE SCALE GENOMIC DNA]</scope>
</reference>
<proteinExistence type="predicted"/>
<gene>
    <name evidence="2" type="ORF">AVEN_52094_1</name>
</gene>
<evidence type="ECO:0000313" key="3">
    <source>
        <dbReference type="Proteomes" id="UP000499080"/>
    </source>
</evidence>
<sequence>MPKRKKEELQGMLPEGRQLGNVKGELLKLKVMPGRRFVQPWHNVADRRANKEIADCQTHGTTWAGERRAEETEEQRNS</sequence>
<evidence type="ECO:0000313" key="2">
    <source>
        <dbReference type="EMBL" id="GBO22662.1"/>
    </source>
</evidence>
<protein>
    <submittedName>
        <fullName evidence="2">Uncharacterized protein</fullName>
    </submittedName>
</protein>
<dbReference type="AlphaFoldDB" id="A0A4Y2VDM2"/>
<organism evidence="2 3">
    <name type="scientific">Araneus ventricosus</name>
    <name type="common">Orbweaver spider</name>
    <name type="synonym">Epeira ventricosa</name>
    <dbReference type="NCBI Taxonomy" id="182803"/>
    <lineage>
        <taxon>Eukaryota</taxon>
        <taxon>Metazoa</taxon>
        <taxon>Ecdysozoa</taxon>
        <taxon>Arthropoda</taxon>
        <taxon>Chelicerata</taxon>
        <taxon>Arachnida</taxon>
        <taxon>Araneae</taxon>
        <taxon>Araneomorphae</taxon>
        <taxon>Entelegynae</taxon>
        <taxon>Araneoidea</taxon>
        <taxon>Araneidae</taxon>
        <taxon>Araneus</taxon>
    </lineage>
</organism>
<feature type="region of interest" description="Disordered" evidence="1">
    <location>
        <begin position="56"/>
        <end position="78"/>
    </location>
</feature>
<name>A0A4Y2VDM2_ARAVE</name>
<feature type="compositionally biased region" description="Basic and acidic residues" evidence="1">
    <location>
        <begin position="65"/>
        <end position="78"/>
    </location>
</feature>
<comment type="caution">
    <text evidence="2">The sequence shown here is derived from an EMBL/GenBank/DDBJ whole genome shotgun (WGS) entry which is preliminary data.</text>
</comment>
<dbReference type="Proteomes" id="UP000499080">
    <property type="component" value="Unassembled WGS sequence"/>
</dbReference>
<keyword evidence="3" id="KW-1185">Reference proteome</keyword>
<accession>A0A4Y2VDM2</accession>
<dbReference type="EMBL" id="BGPR01045736">
    <property type="protein sequence ID" value="GBO22662.1"/>
    <property type="molecule type" value="Genomic_DNA"/>
</dbReference>
<evidence type="ECO:0000256" key="1">
    <source>
        <dbReference type="SAM" id="MobiDB-lite"/>
    </source>
</evidence>